<protein>
    <submittedName>
        <fullName evidence="1">Uncharacterized protein</fullName>
    </submittedName>
</protein>
<proteinExistence type="predicted"/>
<comment type="caution">
    <text evidence="1">The sequence shown here is derived from an EMBL/GenBank/DDBJ whole genome shotgun (WGS) entry which is preliminary data.</text>
</comment>
<keyword evidence="2" id="KW-1185">Reference proteome</keyword>
<dbReference type="OrthoDB" id="5582146at2759"/>
<name>A0A1E3I896_9TREE</name>
<dbReference type="EMBL" id="AWGJ01000001">
    <property type="protein sequence ID" value="ODN84792.1"/>
    <property type="molecule type" value="Genomic_DNA"/>
</dbReference>
<dbReference type="Proteomes" id="UP000094065">
    <property type="component" value="Unassembled WGS sequence"/>
</dbReference>
<dbReference type="RefSeq" id="XP_018998595.1">
    <property type="nucleotide sequence ID" value="XM_019133890.1"/>
</dbReference>
<evidence type="ECO:0000313" key="1">
    <source>
        <dbReference type="EMBL" id="ODN84792.1"/>
    </source>
</evidence>
<dbReference type="AlphaFoldDB" id="A0A1E3I896"/>
<evidence type="ECO:0000313" key="2">
    <source>
        <dbReference type="Proteomes" id="UP000094065"/>
    </source>
</evidence>
<accession>A0A1E3I896</accession>
<gene>
    <name evidence="1" type="ORF">L202_00663</name>
</gene>
<dbReference type="GeneID" id="30151972"/>
<reference evidence="1 2" key="1">
    <citation type="submission" date="2016-06" db="EMBL/GenBank/DDBJ databases">
        <title>Evolution of pathogenesis and genome organization in the Tremellales.</title>
        <authorList>
            <person name="Cuomo C."/>
            <person name="Litvintseva A."/>
            <person name="Heitman J."/>
            <person name="Chen Y."/>
            <person name="Sun S."/>
            <person name="Springer D."/>
            <person name="Dromer F."/>
            <person name="Young S."/>
            <person name="Zeng Q."/>
            <person name="Chapman S."/>
            <person name="Gujja S."/>
            <person name="Saif S."/>
            <person name="Birren B."/>
        </authorList>
    </citation>
    <scope>NUCLEOTIDE SEQUENCE [LARGE SCALE GENOMIC DNA]</scope>
    <source>
        <strain evidence="1 2">CBS 6039</strain>
    </source>
</reference>
<sequence>MSTIPSLPAPGEQQFPRRLLHYIAAHPALRSWALSPPLLSILLLVLIVRQGGLVVDVEDDGREKLVNILYAMMESIFGMTVRTLSLSAVSRTDELPWSLFRNHTPRHVPSQESQLSDVRPRIGSRKSTDLEVNGHLHHHLDKDHLDLPEVLIVTGLENASGPVQMKICDYLTKKRVEARVGNEDRVWEFEPVVVWVRREGAEVPWWVTDHFMCGTTVDPFAMDKPPRGLLPGAIIPQPYLKTLSLLLPYTHIHASISMHISNLLSAITTHPSLHSAITSRAVRAFPIYVRAHRLLVGDFTLPHLFEVKLHQQDSEGVGSQNKKGLGGGTGGVDSWNIIAGEEPDVNGLRQEGDEEDFDGWHVMPANVQGVWNVLMAHRVKKRREREEVMWLVKGPAHGGRRSAPGGSIDDLLDEIIRTI</sequence>
<organism evidence="1 2">
    <name type="scientific">Cryptococcus amylolentus CBS 6039</name>
    <dbReference type="NCBI Taxonomy" id="1295533"/>
    <lineage>
        <taxon>Eukaryota</taxon>
        <taxon>Fungi</taxon>
        <taxon>Dikarya</taxon>
        <taxon>Basidiomycota</taxon>
        <taxon>Agaricomycotina</taxon>
        <taxon>Tremellomycetes</taxon>
        <taxon>Tremellales</taxon>
        <taxon>Cryptococcaceae</taxon>
        <taxon>Cryptococcus</taxon>
    </lineage>
</organism>